<dbReference type="EMBL" id="KZ613514">
    <property type="protein sequence ID" value="PMD15318.1"/>
    <property type="molecule type" value="Genomic_DNA"/>
</dbReference>
<dbReference type="AlphaFoldDB" id="A0A2J6PMQ1"/>
<keyword evidence="2" id="KW-1185">Reference proteome</keyword>
<name>A0A2J6PMQ1_9HELO</name>
<gene>
    <name evidence="1" type="ORF">NA56DRAFT_733870</name>
</gene>
<dbReference type="Proteomes" id="UP000235672">
    <property type="component" value="Unassembled WGS sequence"/>
</dbReference>
<protein>
    <submittedName>
        <fullName evidence="1">Uncharacterized protein</fullName>
    </submittedName>
</protein>
<evidence type="ECO:0000313" key="2">
    <source>
        <dbReference type="Proteomes" id="UP000235672"/>
    </source>
</evidence>
<reference evidence="1 2" key="1">
    <citation type="submission" date="2016-05" db="EMBL/GenBank/DDBJ databases">
        <title>A degradative enzymes factory behind the ericoid mycorrhizal symbiosis.</title>
        <authorList>
            <consortium name="DOE Joint Genome Institute"/>
            <person name="Martino E."/>
            <person name="Morin E."/>
            <person name="Grelet G."/>
            <person name="Kuo A."/>
            <person name="Kohler A."/>
            <person name="Daghino S."/>
            <person name="Barry K."/>
            <person name="Choi C."/>
            <person name="Cichocki N."/>
            <person name="Clum A."/>
            <person name="Copeland A."/>
            <person name="Hainaut M."/>
            <person name="Haridas S."/>
            <person name="Labutti K."/>
            <person name="Lindquist E."/>
            <person name="Lipzen A."/>
            <person name="Khouja H.-R."/>
            <person name="Murat C."/>
            <person name="Ohm R."/>
            <person name="Olson A."/>
            <person name="Spatafora J."/>
            <person name="Veneault-Fourrey C."/>
            <person name="Henrissat B."/>
            <person name="Grigoriev I."/>
            <person name="Martin F."/>
            <person name="Perotto S."/>
        </authorList>
    </citation>
    <scope>NUCLEOTIDE SEQUENCE [LARGE SCALE GENOMIC DNA]</scope>
    <source>
        <strain evidence="1 2">UAMH 7357</strain>
    </source>
</reference>
<evidence type="ECO:0000313" key="1">
    <source>
        <dbReference type="EMBL" id="PMD15318.1"/>
    </source>
</evidence>
<accession>A0A2J6PMQ1</accession>
<dbReference type="OrthoDB" id="2740448at2759"/>
<proteinExistence type="predicted"/>
<sequence length="392" mass="44969">MAEEQIWFFIWECVQQRPRLPQYMQGYLPLSEVSKGMSLERALKISGASGQVDDHSFWIHSNSMKAAVQLLSDDSMHITWKLYCQQDAVVTIHIRPYTDPSPNTSRAASHQQSLVERRKLSGRRKVSDIFIRPPLSNITSSLDAMSLEPISGLQDGDKVTLDLEGGKQETFSKQYLLGWIGSGIVDGKDVTNIVIETLTKNRRPIQITLSDTIWHTSLLRGPWKDEFQSLWEMSKSWSHRKTEALNQLKQIPNFELMSKRFIRDLRCFGFDQDAQNRLNNTNHEFFLGLPYFTSDTVERILQMPFAKSTVREELVKIAQRKLTRENQNEMCASHDLSPLFEAAFGLDWEQLKPEMGGDGLRNARNTERRGFGATLRKLKSGNWGKKSDGNEK</sequence>
<organism evidence="1 2">
    <name type="scientific">Hyaloscypha hepaticicola</name>
    <dbReference type="NCBI Taxonomy" id="2082293"/>
    <lineage>
        <taxon>Eukaryota</taxon>
        <taxon>Fungi</taxon>
        <taxon>Dikarya</taxon>
        <taxon>Ascomycota</taxon>
        <taxon>Pezizomycotina</taxon>
        <taxon>Leotiomycetes</taxon>
        <taxon>Helotiales</taxon>
        <taxon>Hyaloscyphaceae</taxon>
        <taxon>Hyaloscypha</taxon>
    </lineage>
</organism>